<name>A0A4V3S640_9HYME</name>
<gene>
    <name evidence="4" type="ORF">DBV15_05695</name>
</gene>
<dbReference type="FunFam" id="3.30.1370.10:FF:000052">
    <property type="entry name" value="Kep1, isoform A"/>
    <property type="match status" value="1"/>
</dbReference>
<dbReference type="CDD" id="cd22384">
    <property type="entry name" value="KH-I_KHDRBS"/>
    <property type="match status" value="1"/>
</dbReference>
<evidence type="ECO:0000259" key="3">
    <source>
        <dbReference type="SMART" id="SM00322"/>
    </source>
</evidence>
<evidence type="ECO:0000256" key="1">
    <source>
        <dbReference type="ARBA" id="ARBA00022884"/>
    </source>
</evidence>
<dbReference type="PANTHER" id="PTHR11208">
    <property type="entry name" value="RNA-BINDING PROTEIN RELATED"/>
    <property type="match status" value="1"/>
</dbReference>
<comment type="caution">
    <text evidence="4">The sequence shown here is derived from an EMBL/GenBank/DDBJ whole genome shotgun (WGS) entry which is preliminary data.</text>
</comment>
<evidence type="ECO:0000313" key="5">
    <source>
        <dbReference type="Proteomes" id="UP000310200"/>
    </source>
</evidence>
<dbReference type="PANTHER" id="PTHR11208:SF42">
    <property type="entry name" value="QUAKING RELATED 54B, ISOFORM E"/>
    <property type="match status" value="1"/>
</dbReference>
<accession>A0A4V3S640</accession>
<dbReference type="InterPro" id="IPR004087">
    <property type="entry name" value="KH_dom"/>
</dbReference>
<keyword evidence="5" id="KW-1185">Reference proteome</keyword>
<proteinExistence type="predicted"/>
<dbReference type="EMBL" id="QBLH01003978">
    <property type="protein sequence ID" value="TGZ31954.1"/>
    <property type="molecule type" value="Genomic_DNA"/>
</dbReference>
<feature type="compositionally biased region" description="Basic and acidic residues" evidence="2">
    <location>
        <begin position="343"/>
        <end position="352"/>
    </location>
</feature>
<keyword evidence="1" id="KW-0694">RNA-binding</keyword>
<feature type="region of interest" description="Disordered" evidence="2">
    <location>
        <begin position="292"/>
        <end position="394"/>
    </location>
</feature>
<feature type="compositionally biased region" description="Polar residues" evidence="2">
    <location>
        <begin position="369"/>
        <end position="394"/>
    </location>
</feature>
<dbReference type="GO" id="GO:0000381">
    <property type="term" value="P:regulation of alternative mRNA splicing, via spliceosome"/>
    <property type="evidence" value="ECO:0007669"/>
    <property type="project" value="TreeGrafter"/>
</dbReference>
<dbReference type="STRING" id="300112.A0A4V3S640"/>
<feature type="compositionally biased region" description="Basic and acidic residues" evidence="2">
    <location>
        <begin position="1"/>
        <end position="27"/>
    </location>
</feature>
<feature type="compositionally biased region" description="Pro residues" evidence="2">
    <location>
        <begin position="258"/>
        <end position="271"/>
    </location>
</feature>
<evidence type="ECO:0000313" key="4">
    <source>
        <dbReference type="EMBL" id="TGZ31954.1"/>
    </source>
</evidence>
<dbReference type="SUPFAM" id="SSF54791">
    <property type="entry name" value="Eukaryotic type KH-domain (KH-domain type I)"/>
    <property type="match status" value="1"/>
</dbReference>
<dbReference type="GO" id="GO:0003729">
    <property type="term" value="F:mRNA binding"/>
    <property type="evidence" value="ECO:0007669"/>
    <property type="project" value="TreeGrafter"/>
</dbReference>
<dbReference type="InterPro" id="IPR055256">
    <property type="entry name" value="KH_1_KHDC4/BBP-like"/>
</dbReference>
<evidence type="ECO:0000256" key="2">
    <source>
        <dbReference type="SAM" id="MobiDB-lite"/>
    </source>
</evidence>
<reference evidence="4 5" key="1">
    <citation type="journal article" date="2019" name="Philos. Trans. R. Soc. Lond., B, Biol. Sci.">
        <title>Ant behaviour and brain gene expression of defending hosts depend on the ecological success of the intruding social parasite.</title>
        <authorList>
            <person name="Kaur R."/>
            <person name="Stoldt M."/>
            <person name="Jongepier E."/>
            <person name="Feldmeyer B."/>
            <person name="Menzel F."/>
            <person name="Bornberg-Bauer E."/>
            <person name="Foitzik S."/>
        </authorList>
    </citation>
    <scope>NUCLEOTIDE SEQUENCE [LARGE SCALE GENOMIC DNA]</scope>
    <source>
        <tissue evidence="4">Whole body</tissue>
    </source>
</reference>
<feature type="region of interest" description="Disordered" evidence="2">
    <location>
        <begin position="216"/>
        <end position="275"/>
    </location>
</feature>
<dbReference type="SMART" id="SM00322">
    <property type="entry name" value="KH"/>
    <property type="match status" value="1"/>
</dbReference>
<dbReference type="AlphaFoldDB" id="A0A4V3S640"/>
<dbReference type="InterPro" id="IPR045071">
    <property type="entry name" value="BBP-like"/>
</dbReference>
<dbReference type="Proteomes" id="UP000310200">
    <property type="component" value="Unassembled WGS sequence"/>
</dbReference>
<protein>
    <submittedName>
        <fullName evidence="4">KH domain-containing, RNA-binding, signal transduction-associated protein 3</fullName>
    </submittedName>
</protein>
<feature type="region of interest" description="Disordered" evidence="2">
    <location>
        <begin position="1"/>
        <end position="39"/>
    </location>
</feature>
<dbReference type="GO" id="GO:0005634">
    <property type="term" value="C:nucleus"/>
    <property type="evidence" value="ECO:0007669"/>
    <property type="project" value="TreeGrafter"/>
</dbReference>
<feature type="domain" description="K Homology" evidence="3">
    <location>
        <begin position="94"/>
        <end position="192"/>
    </location>
</feature>
<dbReference type="Gene3D" id="3.30.1370.10">
    <property type="entry name" value="K Homology domain, type 1"/>
    <property type="match status" value="1"/>
</dbReference>
<organism evidence="4 5">
    <name type="scientific">Temnothorax longispinosus</name>
    <dbReference type="NCBI Taxonomy" id="300112"/>
    <lineage>
        <taxon>Eukaryota</taxon>
        <taxon>Metazoa</taxon>
        <taxon>Ecdysozoa</taxon>
        <taxon>Arthropoda</taxon>
        <taxon>Hexapoda</taxon>
        <taxon>Insecta</taxon>
        <taxon>Pterygota</taxon>
        <taxon>Neoptera</taxon>
        <taxon>Endopterygota</taxon>
        <taxon>Hymenoptera</taxon>
        <taxon>Apocrita</taxon>
        <taxon>Aculeata</taxon>
        <taxon>Formicoidea</taxon>
        <taxon>Formicidae</taxon>
        <taxon>Myrmicinae</taxon>
        <taxon>Temnothorax</taxon>
    </lineage>
</organism>
<dbReference type="Pfam" id="PF22675">
    <property type="entry name" value="KH-I_KHDC4-BBP"/>
    <property type="match status" value="1"/>
</dbReference>
<dbReference type="InterPro" id="IPR036612">
    <property type="entry name" value="KH_dom_type_1_sf"/>
</dbReference>
<sequence>MDMDRSSNGEYKYQRDDDADDKPRSLDESEEKDDQQVDKAGEYMHELLQEKIDLDAQKWPNAIRLLDQEIQKTETMRRPMRESKYVDIYREKHVRVSVKVLIPIREHPKFNFVGKLLGPKGNSMKRLQEETMCKMAVLGRGSMKDKQKEEELRASLNLKYAHLSDDLHVEITAIAPPAEAYARIAFALAEVRKYLIPDNNDNIRQEQMREMEMTMTDDPVSNDRRGPSMRGPSNLGVGNVPRPAARQALPRGTSRAILPPPPVNRGPPNRPAPSKSKVFSILDRARAAMDQSYNYDTQTPPPANRTGSHHDYDYHGSSGSNARYGDRYPSNSGYTTYEYDDDSAPHSSRDYYESSDYPEDSSSRAWKSYKTTTTSGAASRYRTTPYTRPSNVVTNPLVANLPNARRPMMPTMQKPVNERNRSPGIVLHTISRDWRVTTAKCGQRACSRVAPEETSVSLRARVIRVLEEALFRRAVTAFPLRPVSLAASRLQSIPKATSDKELSPSVFGFPGLSYEMRIFLSSRFLFIDYP</sequence>